<dbReference type="AlphaFoldDB" id="A0A843TIT9"/>
<gene>
    <name evidence="1" type="ORF">Taro_002469</name>
</gene>
<evidence type="ECO:0000313" key="1">
    <source>
        <dbReference type="EMBL" id="MQL70166.1"/>
    </source>
</evidence>
<accession>A0A843TIT9</accession>
<comment type="caution">
    <text evidence="1">The sequence shown here is derived from an EMBL/GenBank/DDBJ whole genome shotgun (WGS) entry which is preliminary data.</text>
</comment>
<protein>
    <submittedName>
        <fullName evidence="1">Uncharacterized protein</fullName>
    </submittedName>
</protein>
<name>A0A843TIT9_COLES</name>
<dbReference type="Proteomes" id="UP000652761">
    <property type="component" value="Unassembled WGS sequence"/>
</dbReference>
<keyword evidence="2" id="KW-1185">Reference proteome</keyword>
<proteinExistence type="predicted"/>
<reference evidence="1" key="1">
    <citation type="submission" date="2017-07" db="EMBL/GenBank/DDBJ databases">
        <title>Taro Niue Genome Assembly and Annotation.</title>
        <authorList>
            <person name="Atibalentja N."/>
            <person name="Keating K."/>
            <person name="Fields C.J."/>
        </authorList>
    </citation>
    <scope>NUCLEOTIDE SEQUENCE</scope>
    <source>
        <strain evidence="1">Niue_2</strain>
        <tissue evidence="1">Leaf</tissue>
    </source>
</reference>
<sequence length="19" mass="2289">MIFMILLFDSNGGYFLIYM</sequence>
<evidence type="ECO:0000313" key="2">
    <source>
        <dbReference type="Proteomes" id="UP000652761"/>
    </source>
</evidence>
<dbReference type="EMBL" id="NMUH01000059">
    <property type="protein sequence ID" value="MQL70166.1"/>
    <property type="molecule type" value="Genomic_DNA"/>
</dbReference>
<organism evidence="1 2">
    <name type="scientific">Colocasia esculenta</name>
    <name type="common">Wild taro</name>
    <name type="synonym">Arum esculentum</name>
    <dbReference type="NCBI Taxonomy" id="4460"/>
    <lineage>
        <taxon>Eukaryota</taxon>
        <taxon>Viridiplantae</taxon>
        <taxon>Streptophyta</taxon>
        <taxon>Embryophyta</taxon>
        <taxon>Tracheophyta</taxon>
        <taxon>Spermatophyta</taxon>
        <taxon>Magnoliopsida</taxon>
        <taxon>Liliopsida</taxon>
        <taxon>Araceae</taxon>
        <taxon>Aroideae</taxon>
        <taxon>Colocasieae</taxon>
        <taxon>Colocasia</taxon>
    </lineage>
</organism>